<keyword evidence="2" id="KW-1185">Reference proteome</keyword>
<sequence length="337" mass="38846">MLFRMLVSRCVRPVENFIIDMNYSYEANGLQLSPQTSFQWFQPTLMNPAVRLPNLFAESLEALTMHSICTPMLWHKFFATPASPTLLFTNLRSLSLRFNPEVMEAPRLTHRYQHIAFPALTKLSLACYNFNIDILLSIFPKHQIQVLEVCQDWNRFKIDLSLFASLERLTVNDRGYAVRNGVQAQHWFTNSVCSILPFRLLSHLEVHSLRAYDLPRALALPCFANLKRLGISCSHDSTLIPRFLLPDVLYARGYVPIHAGIRHVTVRGPVLEGDINRRCVQQLVCIWAGMPGLQFVTLTQSFKKHMDYFKFEIKALVQSESLGRHVQHLNSIYVQFP</sequence>
<name>A0ACC1IZF9_9FUNG</name>
<organism evidence="1 2">
    <name type="scientific">Linderina macrospora</name>
    <dbReference type="NCBI Taxonomy" id="4868"/>
    <lineage>
        <taxon>Eukaryota</taxon>
        <taxon>Fungi</taxon>
        <taxon>Fungi incertae sedis</taxon>
        <taxon>Zoopagomycota</taxon>
        <taxon>Kickxellomycotina</taxon>
        <taxon>Kickxellomycetes</taxon>
        <taxon>Kickxellales</taxon>
        <taxon>Kickxellaceae</taxon>
        <taxon>Linderina</taxon>
    </lineage>
</organism>
<accession>A0ACC1IZF9</accession>
<reference evidence="1" key="1">
    <citation type="submission" date="2022-07" db="EMBL/GenBank/DDBJ databases">
        <title>Phylogenomic reconstructions and comparative analyses of Kickxellomycotina fungi.</title>
        <authorList>
            <person name="Reynolds N.K."/>
            <person name="Stajich J.E."/>
            <person name="Barry K."/>
            <person name="Grigoriev I.V."/>
            <person name="Crous P."/>
            <person name="Smith M.E."/>
        </authorList>
    </citation>
    <scope>NUCLEOTIDE SEQUENCE</scope>
    <source>
        <strain evidence="1">NRRL 5244</strain>
    </source>
</reference>
<gene>
    <name evidence="1" type="ORF">FBU59_006603</name>
</gene>
<evidence type="ECO:0000313" key="2">
    <source>
        <dbReference type="Proteomes" id="UP001150603"/>
    </source>
</evidence>
<proteinExistence type="predicted"/>
<protein>
    <submittedName>
        <fullName evidence="1">Uncharacterized protein</fullName>
    </submittedName>
</protein>
<comment type="caution">
    <text evidence="1">The sequence shown here is derived from an EMBL/GenBank/DDBJ whole genome shotgun (WGS) entry which is preliminary data.</text>
</comment>
<dbReference type="EMBL" id="JANBPW010005844">
    <property type="protein sequence ID" value="KAJ1931763.1"/>
    <property type="molecule type" value="Genomic_DNA"/>
</dbReference>
<dbReference type="Proteomes" id="UP001150603">
    <property type="component" value="Unassembled WGS sequence"/>
</dbReference>
<evidence type="ECO:0000313" key="1">
    <source>
        <dbReference type="EMBL" id="KAJ1931763.1"/>
    </source>
</evidence>